<dbReference type="InterPro" id="IPR013249">
    <property type="entry name" value="RNA_pol_sigma70_r4_t2"/>
</dbReference>
<evidence type="ECO:0000256" key="3">
    <source>
        <dbReference type="ARBA" id="ARBA00023082"/>
    </source>
</evidence>
<keyword evidence="5" id="KW-0804">Transcription</keyword>
<dbReference type="Pfam" id="PF08281">
    <property type="entry name" value="Sigma70_r4_2"/>
    <property type="match status" value="1"/>
</dbReference>
<name>A0A1H2LZC6_9ACTN</name>
<dbReference type="PANTHER" id="PTHR43133">
    <property type="entry name" value="RNA POLYMERASE ECF-TYPE SIGMA FACTO"/>
    <property type="match status" value="1"/>
</dbReference>
<evidence type="ECO:0000256" key="2">
    <source>
        <dbReference type="ARBA" id="ARBA00023015"/>
    </source>
</evidence>
<dbReference type="SUPFAM" id="SSF88946">
    <property type="entry name" value="Sigma2 domain of RNA polymerase sigma factors"/>
    <property type="match status" value="1"/>
</dbReference>
<dbReference type="GO" id="GO:0006352">
    <property type="term" value="P:DNA-templated transcription initiation"/>
    <property type="evidence" value="ECO:0007669"/>
    <property type="project" value="InterPro"/>
</dbReference>
<evidence type="ECO:0000259" key="7">
    <source>
        <dbReference type="Pfam" id="PF08281"/>
    </source>
</evidence>
<dbReference type="InterPro" id="IPR014284">
    <property type="entry name" value="RNA_pol_sigma-70_dom"/>
</dbReference>
<protein>
    <submittedName>
        <fullName evidence="8">RNA polymerase sigma-70 factor, ECF subfamily</fullName>
    </submittedName>
</protein>
<feature type="domain" description="RNA polymerase sigma factor 70 region 4 type 2" evidence="7">
    <location>
        <begin position="133"/>
        <end position="182"/>
    </location>
</feature>
<dbReference type="NCBIfam" id="TIGR02937">
    <property type="entry name" value="sigma70-ECF"/>
    <property type="match status" value="1"/>
</dbReference>
<dbReference type="InterPro" id="IPR036388">
    <property type="entry name" value="WH-like_DNA-bd_sf"/>
</dbReference>
<dbReference type="GO" id="GO:0016987">
    <property type="term" value="F:sigma factor activity"/>
    <property type="evidence" value="ECO:0007669"/>
    <property type="project" value="UniProtKB-KW"/>
</dbReference>
<dbReference type="Gene3D" id="1.10.10.10">
    <property type="entry name" value="Winged helix-like DNA-binding domain superfamily/Winged helix DNA-binding domain"/>
    <property type="match status" value="1"/>
</dbReference>
<dbReference type="Pfam" id="PF04542">
    <property type="entry name" value="Sigma70_r2"/>
    <property type="match status" value="1"/>
</dbReference>
<reference evidence="9" key="1">
    <citation type="submission" date="2016-10" db="EMBL/GenBank/DDBJ databases">
        <authorList>
            <person name="Varghese N."/>
            <person name="Submissions S."/>
        </authorList>
    </citation>
    <scope>NUCLEOTIDE SEQUENCE [LARGE SCALE GENOMIC DNA]</scope>
    <source>
        <strain evidence="9">DSM 21743</strain>
    </source>
</reference>
<keyword evidence="2" id="KW-0805">Transcription regulation</keyword>
<evidence type="ECO:0000313" key="8">
    <source>
        <dbReference type="EMBL" id="SDU86340.1"/>
    </source>
</evidence>
<dbReference type="AlphaFoldDB" id="A0A1H2LZC6"/>
<evidence type="ECO:0000313" key="9">
    <source>
        <dbReference type="Proteomes" id="UP000198825"/>
    </source>
</evidence>
<evidence type="ECO:0000256" key="4">
    <source>
        <dbReference type="ARBA" id="ARBA00023125"/>
    </source>
</evidence>
<dbReference type="Gene3D" id="1.10.1740.10">
    <property type="match status" value="1"/>
</dbReference>
<evidence type="ECO:0000256" key="1">
    <source>
        <dbReference type="ARBA" id="ARBA00010641"/>
    </source>
</evidence>
<keyword evidence="9" id="KW-1185">Reference proteome</keyword>
<dbReference type="STRING" id="546874.SAMN04488544_1137"/>
<dbReference type="CDD" id="cd06171">
    <property type="entry name" value="Sigma70_r4"/>
    <property type="match status" value="1"/>
</dbReference>
<comment type="similarity">
    <text evidence="1">Belongs to the sigma-70 factor family. ECF subfamily.</text>
</comment>
<dbReference type="InterPro" id="IPR039425">
    <property type="entry name" value="RNA_pol_sigma-70-like"/>
</dbReference>
<dbReference type="PANTHER" id="PTHR43133:SF58">
    <property type="entry name" value="ECF RNA POLYMERASE SIGMA FACTOR SIGD"/>
    <property type="match status" value="1"/>
</dbReference>
<keyword evidence="4" id="KW-0238">DNA-binding</keyword>
<dbReference type="InterPro" id="IPR013324">
    <property type="entry name" value="RNA_pol_sigma_r3/r4-like"/>
</dbReference>
<dbReference type="SUPFAM" id="SSF88659">
    <property type="entry name" value="Sigma3 and sigma4 domains of RNA polymerase sigma factors"/>
    <property type="match status" value="1"/>
</dbReference>
<dbReference type="RefSeq" id="WP_091073603.1">
    <property type="nucleotide sequence ID" value="NZ_LT629799.1"/>
</dbReference>
<gene>
    <name evidence="8" type="ORF">SAMN04488544_1137</name>
</gene>
<dbReference type="InterPro" id="IPR013325">
    <property type="entry name" value="RNA_pol_sigma_r2"/>
</dbReference>
<dbReference type="InterPro" id="IPR007627">
    <property type="entry name" value="RNA_pol_sigma70_r2"/>
</dbReference>
<sequence>MSSTTTQALADRELVAAAQGGDTLALHALVVEVRKVAYRYSRSRLATYAGGLEVAEDVTQEICLAVVDVLPRYEDNGAPFVALVFAIASNKVADAQRRYARSPLHLVDELPEQVETALDPEQQVLARSDVDAALELLERLPARTALVIRLRAEGRSADEVGELVGMSANAVRVTQHRGLSKLRQLVAASVDHSERFADRRVAA</sequence>
<evidence type="ECO:0000259" key="6">
    <source>
        <dbReference type="Pfam" id="PF04542"/>
    </source>
</evidence>
<accession>A0A1H2LZC6</accession>
<proteinExistence type="inferred from homology"/>
<organism evidence="8 9">
    <name type="scientific">Microlunatus sagamiharensis</name>
    <dbReference type="NCBI Taxonomy" id="546874"/>
    <lineage>
        <taxon>Bacteria</taxon>
        <taxon>Bacillati</taxon>
        <taxon>Actinomycetota</taxon>
        <taxon>Actinomycetes</taxon>
        <taxon>Propionibacteriales</taxon>
        <taxon>Propionibacteriaceae</taxon>
        <taxon>Microlunatus</taxon>
    </lineage>
</organism>
<evidence type="ECO:0000256" key="5">
    <source>
        <dbReference type="ARBA" id="ARBA00023163"/>
    </source>
</evidence>
<dbReference type="EMBL" id="LT629799">
    <property type="protein sequence ID" value="SDU86340.1"/>
    <property type="molecule type" value="Genomic_DNA"/>
</dbReference>
<dbReference type="GO" id="GO:0003677">
    <property type="term" value="F:DNA binding"/>
    <property type="evidence" value="ECO:0007669"/>
    <property type="project" value="UniProtKB-KW"/>
</dbReference>
<keyword evidence="3" id="KW-0731">Sigma factor</keyword>
<feature type="domain" description="RNA polymerase sigma-70 region 2" evidence="6">
    <location>
        <begin position="32"/>
        <end position="101"/>
    </location>
</feature>
<dbReference type="Proteomes" id="UP000198825">
    <property type="component" value="Chromosome I"/>
</dbReference>
<dbReference type="OrthoDB" id="160825at2"/>